<accession>A0A0D9QCV2</accession>
<feature type="domain" description="Schizont-infected cell agglutination extracellular alpha" evidence="3">
    <location>
        <begin position="5"/>
        <end position="134"/>
    </location>
</feature>
<proteinExistence type="predicted"/>
<dbReference type="GeneID" id="24270798"/>
<reference evidence="4 5" key="1">
    <citation type="submission" date="2014-03" db="EMBL/GenBank/DDBJ databases">
        <title>The Genome Sequence of Plasmodium fragile nilgiri.</title>
        <authorList>
            <consortium name="The Broad Institute Genomics Platform"/>
            <consortium name="The Broad Institute Genome Sequencing Center for Infectious Disease"/>
            <person name="Neafsey D."/>
            <person name="Duraisingh M."/>
            <person name="Young S.K."/>
            <person name="Zeng Q."/>
            <person name="Gargeya S."/>
            <person name="Abouelleil A."/>
            <person name="Alvarado L."/>
            <person name="Chapman S.B."/>
            <person name="Gainer-Dewar J."/>
            <person name="Goldberg J."/>
            <person name="Griggs A."/>
            <person name="Gujja S."/>
            <person name="Hansen M."/>
            <person name="Howarth C."/>
            <person name="Imamovic A."/>
            <person name="Larimer J."/>
            <person name="Pearson M."/>
            <person name="Poon T.W."/>
            <person name="Priest M."/>
            <person name="Roberts A."/>
            <person name="Saif S."/>
            <person name="Shea T."/>
            <person name="Sykes S."/>
            <person name="Wortman J."/>
            <person name="Nusbaum C."/>
            <person name="Birren B."/>
        </authorList>
    </citation>
    <scope>NUCLEOTIDE SEQUENCE [LARGE SCALE GENOMIC DNA]</scope>
    <source>
        <strain evidence="5">nilgiri</strain>
    </source>
</reference>
<feature type="region of interest" description="Disordered" evidence="1">
    <location>
        <begin position="471"/>
        <end position="504"/>
    </location>
</feature>
<evidence type="ECO:0000313" key="5">
    <source>
        <dbReference type="Proteomes" id="UP000054561"/>
    </source>
</evidence>
<feature type="compositionally biased region" description="Low complexity" evidence="1">
    <location>
        <begin position="417"/>
        <end position="434"/>
    </location>
</feature>
<evidence type="ECO:0000256" key="1">
    <source>
        <dbReference type="SAM" id="MobiDB-lite"/>
    </source>
</evidence>
<organism evidence="4 5">
    <name type="scientific">Plasmodium fragile</name>
    <dbReference type="NCBI Taxonomy" id="5857"/>
    <lineage>
        <taxon>Eukaryota</taxon>
        <taxon>Sar</taxon>
        <taxon>Alveolata</taxon>
        <taxon>Apicomplexa</taxon>
        <taxon>Aconoidasida</taxon>
        <taxon>Haemosporida</taxon>
        <taxon>Plasmodiidae</taxon>
        <taxon>Plasmodium</taxon>
        <taxon>Plasmodium (Plasmodium)</taxon>
    </lineage>
</organism>
<dbReference type="InterPro" id="IPR024288">
    <property type="entry name" value="SICA_C"/>
</dbReference>
<sequence>MAETRNDIEALCSSSALPEHMLTLRSEASSLCEDIMKLYYFMDGICTAAGTSSHVTQSEDPIHPFMRCMVGYVILAKKFARLCDFNTLVPYVRNATEGIMPLANVDTSNSACNGLDLASLKIGHKLVGATIKEWIHHDSTRWDEIMDDYITETCEDHNTIAAGSNSGQDTHEETKPQGAQRPISPHDITQLASSTDELSPEDAQTVLTEIQGLNDTDTIMRKFKAAIAEVPSHRSNHVAQAGAGTPKAPPATGGTAGEGQGSDQGPGPGQQPPPPPPPEPPQSQDPAGKEQSTSNDQKANDAGEYTCPDDKPKNPDAAIESHAGSRVSITKGHYTPDGQPSCEKIKELLRTPNSPATNSNPTDNKNKKPAPTTIEDTKDKSAEGSTAEPEQGPEVSVTSSGSDTGHQPATPTEISKATETPDAQDTTPAATKDTNANEGGHGPDQQTDDKVTTKPSDTAVLYSVGDFWDSVSGVTPPDGAEPDTAPGSQVSSSTSHKDKHNTSSIIHAGGGLGFTLDMPTLGTGLGGHYGTGHRPSLEVQASDNSGGPGDYAVPDLTDTVLTATTPVLFFLSAVTVALLGYSLWKHLQRGDLPPRDYGYTMIRHRRPGRLPAARRGPRAPRVNRRTIIELHLEVLNECEATEWEHVKDDYWQIVVQAFAQDLLRDDDTTNSILGVSTSHQALSGHNVSSTLDPPTDSAGTDPCPPNAHDSDPWRCMESIQLATDTSASNEDDPWNCMEHIQLATDPCPPHDPDPWSCMEHVQSATDPCAPHEHDPDPWRCMETIQLETGPCPPNDCASCSCMEHVQSATDPCPPNTDDPDAWSCMETIQLEQQETPSSPPSPYPGNEKRAPDHTNWINWIHRNKHILRACTTQPWFLQLTADWKQYLREHMSANAANAVSGRRDFGAAATMDSKKHAWKECVATQHDLMNTYSEEEWFQHLLNNVEEDTVTATGDIPGVGNDLEVDKVTAAANMLRVSDVPRRQLLQQPAHMTKPLTAQTWILILALVIEQCEVDSRLQQTELYVDDLLQQL</sequence>
<feature type="region of interest" description="Disordered" evidence="1">
    <location>
        <begin position="831"/>
        <end position="850"/>
    </location>
</feature>
<evidence type="ECO:0000259" key="3">
    <source>
        <dbReference type="Pfam" id="PF12887"/>
    </source>
</evidence>
<dbReference type="InterPro" id="IPR024290">
    <property type="entry name" value="SICA_extracell_a"/>
</dbReference>
<feature type="region of interest" description="Disordered" evidence="1">
    <location>
        <begin position="527"/>
        <end position="546"/>
    </location>
</feature>
<dbReference type="AlphaFoldDB" id="A0A0D9QCV2"/>
<dbReference type="OrthoDB" id="389532at2759"/>
<dbReference type="EMBL" id="KQ030400">
    <property type="protein sequence ID" value="KJP84885.1"/>
    <property type="molecule type" value="Genomic_DNA"/>
</dbReference>
<gene>
    <name evidence="4" type="ORF">AK88_05484</name>
</gene>
<name>A0A0D9QCV2_PLAFR</name>
<evidence type="ECO:0000313" key="4">
    <source>
        <dbReference type="EMBL" id="KJP84885.1"/>
    </source>
</evidence>
<dbReference type="RefSeq" id="XP_012338509.1">
    <property type="nucleotide sequence ID" value="XM_012483086.1"/>
</dbReference>
<feature type="domain" description="Schizont-infected cell agglutination C-terminal" evidence="2">
    <location>
        <begin position="599"/>
        <end position="661"/>
    </location>
</feature>
<dbReference type="Proteomes" id="UP000054561">
    <property type="component" value="Unassembled WGS sequence"/>
</dbReference>
<dbReference type="VEuPathDB" id="PlasmoDB:AK88_05484"/>
<protein>
    <recommendedName>
        <fullName evidence="6">Schizont-infected cell agglutination C-terminal domain-containing protein</fullName>
    </recommendedName>
</protein>
<feature type="compositionally biased region" description="Gly residues" evidence="1">
    <location>
        <begin position="254"/>
        <end position="268"/>
    </location>
</feature>
<evidence type="ECO:0008006" key="6">
    <source>
        <dbReference type="Google" id="ProtNLM"/>
    </source>
</evidence>
<feature type="region of interest" description="Disordered" evidence="1">
    <location>
        <begin position="159"/>
        <end position="184"/>
    </location>
</feature>
<feature type="region of interest" description="Disordered" evidence="1">
    <location>
        <begin position="231"/>
        <end position="453"/>
    </location>
</feature>
<dbReference type="Pfam" id="PF12879">
    <property type="entry name" value="SICA_C"/>
    <property type="match status" value="1"/>
</dbReference>
<feature type="compositionally biased region" description="Low complexity" evidence="1">
    <location>
        <begin position="239"/>
        <end position="253"/>
    </location>
</feature>
<evidence type="ECO:0000259" key="2">
    <source>
        <dbReference type="Pfam" id="PF12879"/>
    </source>
</evidence>
<feature type="region of interest" description="Disordered" evidence="1">
    <location>
        <begin position="683"/>
        <end position="710"/>
    </location>
</feature>
<feature type="compositionally biased region" description="Polar residues" evidence="1">
    <location>
        <begin position="396"/>
        <end position="415"/>
    </location>
</feature>
<feature type="compositionally biased region" description="Polar residues" evidence="1">
    <location>
        <begin position="683"/>
        <end position="692"/>
    </location>
</feature>
<keyword evidence="5" id="KW-1185">Reference proteome</keyword>
<feature type="compositionally biased region" description="Pro residues" evidence="1">
    <location>
        <begin position="269"/>
        <end position="283"/>
    </location>
</feature>
<feature type="compositionally biased region" description="Polar residues" evidence="1">
    <location>
        <begin position="351"/>
        <end position="363"/>
    </location>
</feature>
<dbReference type="Pfam" id="PF12887">
    <property type="entry name" value="SICA_alpha"/>
    <property type="match status" value="1"/>
</dbReference>